<sequence>MASSQTTIVVEKESSTDPKFFFSAKSDIFLTPSSSTGSLNGMFCRICHLSDGDLIKPCRCAGSIGHVHKKCLETWVKLSECVHCQVCQTRYARTFPRLKPFREWERPTWSLMIGVVLVLTLLAYHVYALHHSCTNRTINTTHLVVYISMLTVDQVVLLGMLMVYLSGQTVQAFTDRKAQKRDKRKASKETLPKV</sequence>
<evidence type="ECO:0000256" key="7">
    <source>
        <dbReference type="ARBA" id="ARBA00022833"/>
    </source>
</evidence>
<dbReference type="SUPFAM" id="SSF57850">
    <property type="entry name" value="RING/U-box"/>
    <property type="match status" value="1"/>
</dbReference>
<evidence type="ECO:0000256" key="6">
    <source>
        <dbReference type="ARBA" id="ARBA00022786"/>
    </source>
</evidence>
<keyword evidence="8 10" id="KW-1133">Transmembrane helix</keyword>
<evidence type="ECO:0000259" key="11">
    <source>
        <dbReference type="PROSITE" id="PS51292"/>
    </source>
</evidence>
<evidence type="ECO:0000256" key="5">
    <source>
        <dbReference type="ARBA" id="ARBA00022771"/>
    </source>
</evidence>
<evidence type="ECO:0000256" key="10">
    <source>
        <dbReference type="SAM" id="Phobius"/>
    </source>
</evidence>
<keyword evidence="9 10" id="KW-0472">Membrane</keyword>
<dbReference type="EMBL" id="CAJFDI010000001">
    <property type="protein sequence ID" value="CAD5211975.1"/>
    <property type="molecule type" value="Genomic_DNA"/>
</dbReference>
<dbReference type="OrthoDB" id="273089at2759"/>
<dbReference type="SMART" id="SM00744">
    <property type="entry name" value="RINGv"/>
    <property type="match status" value="1"/>
</dbReference>
<dbReference type="InterPro" id="IPR013083">
    <property type="entry name" value="Znf_RING/FYVE/PHD"/>
</dbReference>
<keyword evidence="7" id="KW-0862">Zinc</keyword>
<evidence type="ECO:0000256" key="8">
    <source>
        <dbReference type="ARBA" id="ARBA00022989"/>
    </source>
</evidence>
<dbReference type="Proteomes" id="UP000095284">
    <property type="component" value="Unplaced"/>
</dbReference>
<keyword evidence="5" id="KW-0863">Zinc-finger</keyword>
<evidence type="ECO:0000256" key="4">
    <source>
        <dbReference type="ARBA" id="ARBA00022723"/>
    </source>
</evidence>
<accession>A0A1I7S8L1</accession>
<reference evidence="13" key="2">
    <citation type="submission" date="2020-08" db="EMBL/GenBank/DDBJ databases">
        <authorList>
            <person name="Kikuchi T."/>
        </authorList>
    </citation>
    <scope>NUCLEOTIDE SEQUENCE</scope>
    <source>
        <strain evidence="12">Ka4C1</strain>
    </source>
</reference>
<evidence type="ECO:0000313" key="14">
    <source>
        <dbReference type="Proteomes" id="UP000095284"/>
    </source>
</evidence>
<dbReference type="Proteomes" id="UP000659654">
    <property type="component" value="Unassembled WGS sequence"/>
</dbReference>
<name>A0A1I7S8L1_BURXY</name>
<dbReference type="PANTHER" id="PTHR46065:SF3">
    <property type="entry name" value="FI20425P1"/>
    <property type="match status" value="1"/>
</dbReference>
<keyword evidence="15" id="KW-1185">Reference proteome</keyword>
<evidence type="ECO:0000313" key="15">
    <source>
        <dbReference type="Proteomes" id="UP000659654"/>
    </source>
</evidence>
<reference evidence="16" key="1">
    <citation type="submission" date="2016-11" db="UniProtKB">
        <authorList>
            <consortium name="WormBaseParasite"/>
        </authorList>
    </citation>
    <scope>IDENTIFICATION</scope>
</reference>
<dbReference type="Pfam" id="PF12906">
    <property type="entry name" value="RINGv"/>
    <property type="match status" value="1"/>
</dbReference>
<dbReference type="AlphaFoldDB" id="A0A1I7S8L1"/>
<evidence type="ECO:0000256" key="3">
    <source>
        <dbReference type="ARBA" id="ARBA00022692"/>
    </source>
</evidence>
<evidence type="ECO:0000256" key="1">
    <source>
        <dbReference type="ARBA" id="ARBA00004141"/>
    </source>
</evidence>
<dbReference type="GO" id="GO:0016020">
    <property type="term" value="C:membrane"/>
    <property type="evidence" value="ECO:0007669"/>
    <property type="project" value="UniProtKB-SubCell"/>
</dbReference>
<evidence type="ECO:0000313" key="13">
    <source>
        <dbReference type="EMBL" id="CAG9089548.1"/>
    </source>
</evidence>
<dbReference type="EMBL" id="CAJFCV020000001">
    <property type="protein sequence ID" value="CAG9089548.1"/>
    <property type="molecule type" value="Genomic_DNA"/>
</dbReference>
<feature type="transmembrane region" description="Helical" evidence="10">
    <location>
        <begin position="143"/>
        <end position="167"/>
    </location>
</feature>
<feature type="transmembrane region" description="Helical" evidence="10">
    <location>
        <begin position="109"/>
        <end position="128"/>
    </location>
</feature>
<keyword evidence="4" id="KW-0479">Metal-binding</keyword>
<keyword evidence="2" id="KW-0808">Transferase</keyword>
<evidence type="ECO:0000256" key="9">
    <source>
        <dbReference type="ARBA" id="ARBA00023136"/>
    </source>
</evidence>
<evidence type="ECO:0000313" key="16">
    <source>
        <dbReference type="WBParaSite" id="BXY_0935400.1"/>
    </source>
</evidence>
<dbReference type="PROSITE" id="PS51292">
    <property type="entry name" value="ZF_RING_CH"/>
    <property type="match status" value="1"/>
</dbReference>
<dbReference type="eggNOG" id="KOG1609">
    <property type="taxonomic scope" value="Eukaryota"/>
</dbReference>
<keyword evidence="3 10" id="KW-0812">Transmembrane</keyword>
<feature type="domain" description="RING-CH-type" evidence="11">
    <location>
        <begin position="36"/>
        <end position="94"/>
    </location>
</feature>
<dbReference type="Proteomes" id="UP000582659">
    <property type="component" value="Unassembled WGS sequence"/>
</dbReference>
<dbReference type="WBParaSite" id="BXY_0935400.1">
    <property type="protein sequence ID" value="BXY_0935400.1"/>
    <property type="gene ID" value="BXY_0935400"/>
</dbReference>
<protein>
    <submittedName>
        <fullName evidence="12">(pine wood nematode) hypothetical protein</fullName>
    </submittedName>
    <submittedName>
        <fullName evidence="16">RING-CH-type domain-containing protein</fullName>
    </submittedName>
</protein>
<dbReference type="InterPro" id="IPR011016">
    <property type="entry name" value="Znf_RING-CH"/>
</dbReference>
<proteinExistence type="predicted"/>
<dbReference type="PANTHER" id="PTHR46065">
    <property type="entry name" value="E3 UBIQUITIN-PROTEIN LIGASE MARCH 2/3 FAMILY MEMBER"/>
    <property type="match status" value="1"/>
</dbReference>
<dbReference type="Gene3D" id="3.30.40.10">
    <property type="entry name" value="Zinc/RING finger domain, C3HC4 (zinc finger)"/>
    <property type="match status" value="1"/>
</dbReference>
<dbReference type="GO" id="GO:0008270">
    <property type="term" value="F:zinc ion binding"/>
    <property type="evidence" value="ECO:0007669"/>
    <property type="project" value="UniProtKB-KW"/>
</dbReference>
<organism evidence="14 16">
    <name type="scientific">Bursaphelenchus xylophilus</name>
    <name type="common">Pinewood nematode worm</name>
    <name type="synonym">Aphelenchoides xylophilus</name>
    <dbReference type="NCBI Taxonomy" id="6326"/>
    <lineage>
        <taxon>Eukaryota</taxon>
        <taxon>Metazoa</taxon>
        <taxon>Ecdysozoa</taxon>
        <taxon>Nematoda</taxon>
        <taxon>Chromadorea</taxon>
        <taxon>Rhabditida</taxon>
        <taxon>Tylenchina</taxon>
        <taxon>Tylenchomorpha</taxon>
        <taxon>Aphelenchoidea</taxon>
        <taxon>Aphelenchoididae</taxon>
        <taxon>Bursaphelenchus</taxon>
    </lineage>
</organism>
<keyword evidence="6" id="KW-0833">Ubl conjugation pathway</keyword>
<dbReference type="GO" id="GO:0004842">
    <property type="term" value="F:ubiquitin-protein transferase activity"/>
    <property type="evidence" value="ECO:0007669"/>
    <property type="project" value="TreeGrafter"/>
</dbReference>
<gene>
    <name evidence="12" type="ORF">BXYJ_LOCUS2688</name>
</gene>
<evidence type="ECO:0000256" key="2">
    <source>
        <dbReference type="ARBA" id="ARBA00022679"/>
    </source>
</evidence>
<evidence type="ECO:0000313" key="12">
    <source>
        <dbReference type="EMBL" id="CAD5211975.1"/>
    </source>
</evidence>
<dbReference type="GO" id="GO:0016567">
    <property type="term" value="P:protein ubiquitination"/>
    <property type="evidence" value="ECO:0007669"/>
    <property type="project" value="TreeGrafter"/>
</dbReference>
<comment type="subcellular location">
    <subcellularLocation>
        <location evidence="1">Membrane</location>
        <topology evidence="1">Multi-pass membrane protein</topology>
    </subcellularLocation>
</comment>